<dbReference type="AlphaFoldDB" id="A0A923H7U7"/>
<reference evidence="2" key="1">
    <citation type="submission" date="2020-08" db="EMBL/GenBank/DDBJ databases">
        <title>Hyunsoonleella sp. strain SJ7 genome sequencing and assembly.</title>
        <authorList>
            <person name="Kim I."/>
        </authorList>
    </citation>
    <scope>NUCLEOTIDE SEQUENCE</scope>
    <source>
        <strain evidence="2">SJ7</strain>
    </source>
</reference>
<sequence length="124" mass="14126">MKNFIFLLFLAFAIHSGCAQSKDWIKAKIYLKNGEILDGHAKVFISSSNQDGFFNPSGKDHLRYINFDLKQKKSKKISPEEIIKAILDESYRSKGRRLTRKTTYIPVIVLKKKKGKIGSCGTDN</sequence>
<dbReference type="RefSeq" id="WP_186558880.1">
    <property type="nucleotide sequence ID" value="NZ_JACNMF010000001.1"/>
</dbReference>
<proteinExistence type="predicted"/>
<feature type="chain" id="PRO_5037641794" evidence="1">
    <location>
        <begin position="22"/>
        <end position="124"/>
    </location>
</feature>
<dbReference type="EMBL" id="JACNMF010000001">
    <property type="protein sequence ID" value="MBC3757458.1"/>
    <property type="molecule type" value="Genomic_DNA"/>
</dbReference>
<evidence type="ECO:0000313" key="3">
    <source>
        <dbReference type="Proteomes" id="UP000656244"/>
    </source>
</evidence>
<evidence type="ECO:0000256" key="1">
    <source>
        <dbReference type="SAM" id="SignalP"/>
    </source>
</evidence>
<accession>A0A923H7U7</accession>
<keyword evidence="1" id="KW-0732">Signal</keyword>
<dbReference type="Proteomes" id="UP000656244">
    <property type="component" value="Unassembled WGS sequence"/>
</dbReference>
<gene>
    <name evidence="2" type="ORF">H7U19_03510</name>
</gene>
<keyword evidence="3" id="KW-1185">Reference proteome</keyword>
<protein>
    <submittedName>
        <fullName evidence="2">Uncharacterized protein</fullName>
    </submittedName>
</protein>
<organism evidence="2 3">
    <name type="scientific">Hyunsoonleella aquatilis</name>
    <dbReference type="NCBI Taxonomy" id="2762758"/>
    <lineage>
        <taxon>Bacteria</taxon>
        <taxon>Pseudomonadati</taxon>
        <taxon>Bacteroidota</taxon>
        <taxon>Flavobacteriia</taxon>
        <taxon>Flavobacteriales</taxon>
        <taxon>Flavobacteriaceae</taxon>
    </lineage>
</organism>
<comment type="caution">
    <text evidence="2">The sequence shown here is derived from an EMBL/GenBank/DDBJ whole genome shotgun (WGS) entry which is preliminary data.</text>
</comment>
<name>A0A923H7U7_9FLAO</name>
<evidence type="ECO:0000313" key="2">
    <source>
        <dbReference type="EMBL" id="MBC3757458.1"/>
    </source>
</evidence>
<feature type="signal peptide" evidence="1">
    <location>
        <begin position="1"/>
        <end position="21"/>
    </location>
</feature>